<dbReference type="AlphaFoldDB" id="A0A4U7B2C9"/>
<sequence>MTSPSLADMNNSASRQYGACFGGVLYDHGIDPDYQMDFWVPYSPCKNGLDDGDRAPANFLTRHHPINVQDDRKALFIGMVLLERIAETEKGLANNRYRDKGWNVQQKPLSDVASFEILTRRQLAFPVFVPSQKDTQGTRRQQLHIHPVALISSPNTTGANELRTMRREDVFFFSTYREPGDTEQSPNARCVSSYTLIRAELIKGPPSTPATAITTRTSSANDQRTSRAIQLDRTGSEGNDANQSDWTDDPPNAQQSTTRSSQRNNHVIGSPDHEPDTAERFAEVIDAIENLTREAKQTSDETSSSACADATTLATLDDCIRGVTRTGKPALMTGQPLQPHVEDLLRVLWAADVTVRFSVSSGTAAKGNYAFYSAIKGAIGRLEDT</sequence>
<reference evidence="2 3" key="1">
    <citation type="submission" date="2018-02" db="EMBL/GenBank/DDBJ databases">
        <title>Draft genome sequences of Elsinoe sp., causing black scab on jojoba.</title>
        <authorList>
            <person name="Stodart B."/>
            <person name="Jeffress S."/>
            <person name="Ash G."/>
            <person name="Arun Chinnappa K."/>
        </authorList>
    </citation>
    <scope>NUCLEOTIDE SEQUENCE [LARGE SCALE GENOMIC DNA]</scope>
    <source>
        <strain evidence="2 3">Hillstone_2</strain>
    </source>
</reference>
<protein>
    <submittedName>
        <fullName evidence="2">Uncharacterized protein</fullName>
    </submittedName>
</protein>
<feature type="compositionally biased region" description="Polar residues" evidence="1">
    <location>
        <begin position="252"/>
        <end position="267"/>
    </location>
</feature>
<feature type="region of interest" description="Disordered" evidence="1">
    <location>
        <begin position="202"/>
        <end position="277"/>
    </location>
</feature>
<comment type="caution">
    <text evidence="2">The sequence shown here is derived from an EMBL/GenBank/DDBJ whole genome shotgun (WGS) entry which is preliminary data.</text>
</comment>
<feature type="compositionally biased region" description="Polar residues" evidence="1">
    <location>
        <begin position="209"/>
        <end position="228"/>
    </location>
</feature>
<accession>A0A4U7B2C9</accession>
<evidence type="ECO:0000313" key="3">
    <source>
        <dbReference type="Proteomes" id="UP000308133"/>
    </source>
</evidence>
<feature type="compositionally biased region" description="Polar residues" evidence="1">
    <location>
        <begin position="236"/>
        <end position="245"/>
    </location>
</feature>
<dbReference type="EMBL" id="PTQR01000054">
    <property type="protein sequence ID" value="TKX23531.1"/>
    <property type="molecule type" value="Genomic_DNA"/>
</dbReference>
<name>A0A4U7B2C9_9PEZI</name>
<evidence type="ECO:0000313" key="2">
    <source>
        <dbReference type="EMBL" id="TKX23531.1"/>
    </source>
</evidence>
<gene>
    <name evidence="2" type="ORF">C1H76_4601</name>
</gene>
<organism evidence="2 3">
    <name type="scientific">Elsinoe australis</name>
    <dbReference type="NCBI Taxonomy" id="40998"/>
    <lineage>
        <taxon>Eukaryota</taxon>
        <taxon>Fungi</taxon>
        <taxon>Dikarya</taxon>
        <taxon>Ascomycota</taxon>
        <taxon>Pezizomycotina</taxon>
        <taxon>Dothideomycetes</taxon>
        <taxon>Dothideomycetidae</taxon>
        <taxon>Myriangiales</taxon>
        <taxon>Elsinoaceae</taxon>
        <taxon>Elsinoe</taxon>
    </lineage>
</organism>
<evidence type="ECO:0000256" key="1">
    <source>
        <dbReference type="SAM" id="MobiDB-lite"/>
    </source>
</evidence>
<dbReference type="Proteomes" id="UP000308133">
    <property type="component" value="Unassembled WGS sequence"/>
</dbReference>
<proteinExistence type="predicted"/>